<reference evidence="3" key="1">
    <citation type="submission" date="2010-07" db="EMBL/GenBank/DDBJ databases">
        <title>The genome sequence of Gaeumannomyces graminis var. tritici strain R3-111a-1.</title>
        <authorList>
            <consortium name="The Broad Institute Genome Sequencing Platform"/>
            <person name="Ma L.-J."/>
            <person name="Dead R."/>
            <person name="Young S."/>
            <person name="Zeng Q."/>
            <person name="Koehrsen M."/>
            <person name="Alvarado L."/>
            <person name="Berlin A."/>
            <person name="Chapman S.B."/>
            <person name="Chen Z."/>
            <person name="Freedman E."/>
            <person name="Gellesch M."/>
            <person name="Goldberg J."/>
            <person name="Griggs A."/>
            <person name="Gujja S."/>
            <person name="Heilman E.R."/>
            <person name="Heiman D."/>
            <person name="Hepburn T."/>
            <person name="Howarth C."/>
            <person name="Jen D."/>
            <person name="Larson L."/>
            <person name="Mehta T."/>
            <person name="Neiman D."/>
            <person name="Pearson M."/>
            <person name="Roberts A."/>
            <person name="Saif S."/>
            <person name="Shea T."/>
            <person name="Shenoy N."/>
            <person name="Sisk P."/>
            <person name="Stolte C."/>
            <person name="Sykes S."/>
            <person name="Walk T."/>
            <person name="White J."/>
            <person name="Yandava C."/>
            <person name="Haas B."/>
            <person name="Nusbaum C."/>
            <person name="Birren B."/>
        </authorList>
    </citation>
    <scope>NUCLEOTIDE SEQUENCE [LARGE SCALE GENOMIC DNA]</scope>
    <source>
        <strain evidence="3">R3-111a-1</strain>
    </source>
</reference>
<dbReference type="OrthoDB" id="5410873at2759"/>
<dbReference type="Proteomes" id="UP000006039">
    <property type="component" value="Unassembled WGS sequence"/>
</dbReference>
<sequence length="455" mass="50888">MASFSGLSTELLVAVFGALNPPDQARLSSACRRLRDVGLHQAFIFKSLSLTWARTHVSDSALLVVRKYGAMVRELIFFVDPPFYPDGGGDGRDKTAPPLPASFVALLTGRDESGAALPLSHLDRIVLEFPSTFEVKPKDGGKRAYGQGKCLYFDCYGHEAPVIRNNALVDTVMEALARRGDAAATTKPITSLKLANFPPRECPSLSTDEWRRFLSRMQDFDLSLYGDGVEPDKLFVTNNQVAYLNLRDRLGDLILNRLPQARRLRFYGSQYAPLGAHFERTEDLPWDPTTAPLLQELELGYIFVGSELASLLQKPGKNAARRPLSVTLANADAHGSPDWEDETECITWARFFDVLVEQGARFSVFNVTPTRTGFDDYEESDWQTVENPTPTEDAIACREKLAANPGLSVFTYGRVTDKYADWWPDLEETMQSFLAGHDQAAYERFMEEAVKNRHE</sequence>
<dbReference type="GeneID" id="20344007"/>
<protein>
    <recommendedName>
        <fullName evidence="4">F-box domain-containing protein</fullName>
    </recommendedName>
</protein>
<dbReference type="CDD" id="cd09917">
    <property type="entry name" value="F-box_SF"/>
    <property type="match status" value="1"/>
</dbReference>
<keyword evidence="3" id="KW-1185">Reference proteome</keyword>
<reference evidence="1" key="3">
    <citation type="submission" date="2010-09" db="EMBL/GenBank/DDBJ databases">
        <title>Annotation of Gaeumannomyces graminis var. tritici R3-111a-1.</title>
        <authorList>
            <consortium name="The Broad Institute Genome Sequencing Platform"/>
            <person name="Ma L.-J."/>
            <person name="Dead R."/>
            <person name="Young S.K."/>
            <person name="Zeng Q."/>
            <person name="Gargeya S."/>
            <person name="Fitzgerald M."/>
            <person name="Haas B."/>
            <person name="Abouelleil A."/>
            <person name="Alvarado L."/>
            <person name="Arachchi H.M."/>
            <person name="Berlin A."/>
            <person name="Brown A."/>
            <person name="Chapman S.B."/>
            <person name="Chen Z."/>
            <person name="Dunbar C."/>
            <person name="Freedman E."/>
            <person name="Gearin G."/>
            <person name="Gellesch M."/>
            <person name="Goldberg J."/>
            <person name="Griggs A."/>
            <person name="Gujja S."/>
            <person name="Heiman D."/>
            <person name="Howarth C."/>
            <person name="Larson L."/>
            <person name="Lui A."/>
            <person name="MacDonald P.J.P."/>
            <person name="Mehta T."/>
            <person name="Montmayeur A."/>
            <person name="Murphy C."/>
            <person name="Neiman D."/>
            <person name="Pearson M."/>
            <person name="Priest M."/>
            <person name="Roberts A."/>
            <person name="Saif S."/>
            <person name="Shea T."/>
            <person name="Shenoy N."/>
            <person name="Sisk P."/>
            <person name="Stolte C."/>
            <person name="Sykes S."/>
            <person name="Yandava C."/>
            <person name="Wortman J."/>
            <person name="Nusbaum C."/>
            <person name="Birren B."/>
        </authorList>
    </citation>
    <scope>NUCLEOTIDE SEQUENCE</scope>
    <source>
        <strain evidence="1">R3-111a-1</strain>
    </source>
</reference>
<dbReference type="InterPro" id="IPR036047">
    <property type="entry name" value="F-box-like_dom_sf"/>
</dbReference>
<evidence type="ECO:0000313" key="3">
    <source>
        <dbReference type="Proteomes" id="UP000006039"/>
    </source>
</evidence>
<dbReference type="EMBL" id="GL385396">
    <property type="protein sequence ID" value="EJT78449.1"/>
    <property type="molecule type" value="Genomic_DNA"/>
</dbReference>
<dbReference type="eggNOG" id="ENOG502SPPW">
    <property type="taxonomic scope" value="Eukaryota"/>
</dbReference>
<dbReference type="SUPFAM" id="SSF81383">
    <property type="entry name" value="F-box domain"/>
    <property type="match status" value="1"/>
</dbReference>
<name>J3NQJ3_GAET3</name>
<reference evidence="1" key="2">
    <citation type="submission" date="2010-07" db="EMBL/GenBank/DDBJ databases">
        <authorList>
            <consortium name="The Broad Institute Genome Sequencing Platform"/>
            <consortium name="Broad Institute Genome Sequencing Center for Infectious Disease"/>
            <person name="Ma L.-J."/>
            <person name="Dead R."/>
            <person name="Young S."/>
            <person name="Zeng Q."/>
            <person name="Koehrsen M."/>
            <person name="Alvarado L."/>
            <person name="Berlin A."/>
            <person name="Chapman S.B."/>
            <person name="Chen Z."/>
            <person name="Freedman E."/>
            <person name="Gellesch M."/>
            <person name="Goldberg J."/>
            <person name="Griggs A."/>
            <person name="Gujja S."/>
            <person name="Heilman E.R."/>
            <person name="Heiman D."/>
            <person name="Hepburn T."/>
            <person name="Howarth C."/>
            <person name="Jen D."/>
            <person name="Larson L."/>
            <person name="Mehta T."/>
            <person name="Neiman D."/>
            <person name="Pearson M."/>
            <person name="Roberts A."/>
            <person name="Saif S."/>
            <person name="Shea T."/>
            <person name="Shenoy N."/>
            <person name="Sisk P."/>
            <person name="Stolte C."/>
            <person name="Sykes S."/>
            <person name="Walk T."/>
            <person name="White J."/>
            <person name="Yandava C."/>
            <person name="Haas B."/>
            <person name="Nusbaum C."/>
            <person name="Birren B."/>
        </authorList>
    </citation>
    <scope>NUCLEOTIDE SEQUENCE</scope>
    <source>
        <strain evidence="1">R3-111a-1</strain>
    </source>
</reference>
<gene>
    <name evidence="2" type="primary">20344007</name>
    <name evidence="1" type="ORF">GGTG_03549</name>
</gene>
<evidence type="ECO:0000313" key="1">
    <source>
        <dbReference type="EMBL" id="EJT78449.1"/>
    </source>
</evidence>
<reference evidence="2" key="5">
    <citation type="submission" date="2018-04" db="UniProtKB">
        <authorList>
            <consortium name="EnsemblFungi"/>
        </authorList>
    </citation>
    <scope>IDENTIFICATION</scope>
    <source>
        <strain evidence="2">R3-111a-1</strain>
    </source>
</reference>
<proteinExistence type="predicted"/>
<dbReference type="AlphaFoldDB" id="J3NQJ3"/>
<dbReference type="RefSeq" id="XP_009219594.1">
    <property type="nucleotide sequence ID" value="XM_009221330.1"/>
</dbReference>
<accession>J3NQJ3</accession>
<dbReference type="HOGENOM" id="CLU_615500_0_0_1"/>
<evidence type="ECO:0008006" key="4">
    <source>
        <dbReference type="Google" id="ProtNLM"/>
    </source>
</evidence>
<organism evidence="1">
    <name type="scientific">Gaeumannomyces tritici (strain R3-111a-1)</name>
    <name type="common">Wheat and barley take-all root rot fungus</name>
    <name type="synonym">Gaeumannomyces graminis var. tritici</name>
    <dbReference type="NCBI Taxonomy" id="644352"/>
    <lineage>
        <taxon>Eukaryota</taxon>
        <taxon>Fungi</taxon>
        <taxon>Dikarya</taxon>
        <taxon>Ascomycota</taxon>
        <taxon>Pezizomycotina</taxon>
        <taxon>Sordariomycetes</taxon>
        <taxon>Sordariomycetidae</taxon>
        <taxon>Magnaporthales</taxon>
        <taxon>Magnaporthaceae</taxon>
        <taxon>Gaeumannomyces</taxon>
    </lineage>
</organism>
<dbReference type="VEuPathDB" id="FungiDB:GGTG_03549"/>
<evidence type="ECO:0000313" key="2">
    <source>
        <dbReference type="EnsemblFungi" id="EJT78449"/>
    </source>
</evidence>
<dbReference type="EnsemblFungi" id="EJT78449">
    <property type="protein sequence ID" value="EJT78449"/>
    <property type="gene ID" value="GGTG_03549"/>
</dbReference>
<reference evidence="2" key="4">
    <citation type="journal article" date="2015" name="G3 (Bethesda)">
        <title>Genome sequences of three phytopathogenic species of the Magnaporthaceae family of fungi.</title>
        <authorList>
            <person name="Okagaki L.H."/>
            <person name="Nunes C.C."/>
            <person name="Sailsbery J."/>
            <person name="Clay B."/>
            <person name="Brown D."/>
            <person name="John T."/>
            <person name="Oh Y."/>
            <person name="Young N."/>
            <person name="Fitzgerald M."/>
            <person name="Haas B.J."/>
            <person name="Zeng Q."/>
            <person name="Young S."/>
            <person name="Adiconis X."/>
            <person name="Fan L."/>
            <person name="Levin J.Z."/>
            <person name="Mitchell T.K."/>
            <person name="Okubara P.A."/>
            <person name="Farman M.L."/>
            <person name="Kohn L.M."/>
            <person name="Birren B."/>
            <person name="Ma L.-J."/>
            <person name="Dean R.A."/>
        </authorList>
    </citation>
    <scope>NUCLEOTIDE SEQUENCE</scope>
    <source>
        <strain evidence="2">R3-111a-1</strain>
    </source>
</reference>